<dbReference type="EnsemblPlants" id="OPUNC07G15710.1">
    <property type="protein sequence ID" value="OPUNC07G15710.1"/>
    <property type="gene ID" value="OPUNC07G15710"/>
</dbReference>
<dbReference type="EnsemblPlants" id="OPUNC07G15760.1">
    <property type="protein sequence ID" value="OPUNC07G15760.1"/>
    <property type="gene ID" value="OPUNC07G15760"/>
</dbReference>
<dbReference type="Proteomes" id="UP000026962">
    <property type="component" value="Chromosome 7"/>
</dbReference>
<name>A0A0E0LLK3_ORYPU</name>
<protein>
    <recommendedName>
        <fullName evidence="2">KIB1-4 beta-propeller domain-containing protein</fullName>
    </recommendedName>
</protein>
<evidence type="ECO:0000313" key="4">
    <source>
        <dbReference type="Proteomes" id="UP000026962"/>
    </source>
</evidence>
<dbReference type="PANTHER" id="PTHR33165:SF63">
    <property type="entry name" value="OS03G0792300 PROTEIN"/>
    <property type="match status" value="1"/>
</dbReference>
<dbReference type="AlphaFoldDB" id="A0A0E0LLK3"/>
<dbReference type="Pfam" id="PF03478">
    <property type="entry name" value="Beta-prop_KIB1-4"/>
    <property type="match status" value="1"/>
</dbReference>
<dbReference type="eggNOG" id="ENOG502S74R">
    <property type="taxonomic scope" value="Eukaryota"/>
</dbReference>
<feature type="signal peptide" evidence="1">
    <location>
        <begin position="1"/>
        <end position="22"/>
    </location>
</feature>
<feature type="chain" id="PRO_5007398986" description="KIB1-4 beta-propeller domain-containing protein" evidence="1">
    <location>
        <begin position="23"/>
        <end position="416"/>
    </location>
</feature>
<dbReference type="Gramene" id="OPUNC07G15760.1">
    <property type="protein sequence ID" value="OPUNC07G15760.1"/>
    <property type="gene ID" value="OPUNC07G15760"/>
</dbReference>
<reference evidence="3" key="2">
    <citation type="submission" date="2018-05" db="EMBL/GenBank/DDBJ databases">
        <title>OpunRS2 (Oryza punctata Reference Sequence Version 2).</title>
        <authorList>
            <person name="Zhang J."/>
            <person name="Kudrna D."/>
            <person name="Lee S."/>
            <person name="Talag J."/>
            <person name="Welchert J."/>
            <person name="Wing R.A."/>
        </authorList>
    </citation>
    <scope>NUCLEOTIDE SEQUENCE [LARGE SCALE GENOMIC DNA]</scope>
</reference>
<dbReference type="OMA" id="EDHDVMG"/>
<sequence>MGSDWSTLTGCLVMLIAERLLAHDVTDYIRFRAVCSPWRQHTEDPRVDDGLCPKYLPKSWIMLEETPPAAAPFRNRFLNTNTGDVITVDVPELEDHDVMGPTLGGLLTLRERGVHVLRLLNPFTRNLTELPSLITMIHPASHDPKMVEPEYHQPTAIGLSDGGHKAVAVFCNLVNKVAVAKPGDSHWKWIYVPHLHLESAASLGGYFYTVSHIYICQLHSDGARREPKLVPVAYVPVDAPLFRLTLVADDEREKLMLMKEIFYMHAGEEVPPEGPDTLTMPRICVAYAVDMAARTIMLSRLGGRALFMGDDRVVWACPRAFSPAVAADTVYGGRPNRLFTVHACGIEADGPLKVVLHTHCLASGLTRHVEFESDDGEDLNPMGIVETVSSYVASDRGGQARPTMYLASHARRGRGA</sequence>
<proteinExistence type="predicted"/>
<keyword evidence="4" id="KW-1185">Reference proteome</keyword>
<organism evidence="3">
    <name type="scientific">Oryza punctata</name>
    <name type="common">Red rice</name>
    <dbReference type="NCBI Taxonomy" id="4537"/>
    <lineage>
        <taxon>Eukaryota</taxon>
        <taxon>Viridiplantae</taxon>
        <taxon>Streptophyta</taxon>
        <taxon>Embryophyta</taxon>
        <taxon>Tracheophyta</taxon>
        <taxon>Spermatophyta</taxon>
        <taxon>Magnoliopsida</taxon>
        <taxon>Liliopsida</taxon>
        <taxon>Poales</taxon>
        <taxon>Poaceae</taxon>
        <taxon>BOP clade</taxon>
        <taxon>Oryzoideae</taxon>
        <taxon>Oryzeae</taxon>
        <taxon>Oryzinae</taxon>
        <taxon>Oryza</taxon>
    </lineage>
</organism>
<evidence type="ECO:0000256" key="1">
    <source>
        <dbReference type="SAM" id="SignalP"/>
    </source>
</evidence>
<dbReference type="InterPro" id="IPR005174">
    <property type="entry name" value="KIB1-4_b-propeller"/>
</dbReference>
<dbReference type="PANTHER" id="PTHR33165">
    <property type="entry name" value="F-BOX DOMAIN CONTAINING PROTEIN-LIKE-RELATED"/>
    <property type="match status" value="1"/>
</dbReference>
<reference evidence="3" key="1">
    <citation type="submission" date="2015-04" db="UniProtKB">
        <authorList>
            <consortium name="EnsemblPlants"/>
        </authorList>
    </citation>
    <scope>IDENTIFICATION</scope>
</reference>
<dbReference type="Gramene" id="OPUNC07G15710.1">
    <property type="protein sequence ID" value="OPUNC07G15710.1"/>
    <property type="gene ID" value="OPUNC07G15710"/>
</dbReference>
<accession>A0A0E0LLK3</accession>
<dbReference type="HOGENOM" id="CLU_040241_0_0_1"/>
<evidence type="ECO:0000259" key="2">
    <source>
        <dbReference type="Pfam" id="PF03478"/>
    </source>
</evidence>
<keyword evidence="1" id="KW-0732">Signal</keyword>
<feature type="domain" description="KIB1-4 beta-propeller" evidence="2">
    <location>
        <begin position="81"/>
        <end position="331"/>
    </location>
</feature>
<evidence type="ECO:0000313" key="3">
    <source>
        <dbReference type="EnsemblPlants" id="OPUNC07G15760.1"/>
    </source>
</evidence>